<dbReference type="AlphaFoldDB" id="A0A835WE89"/>
<protein>
    <submittedName>
        <fullName evidence="2">Uncharacterized protein</fullName>
    </submittedName>
</protein>
<feature type="compositionally biased region" description="Pro residues" evidence="1">
    <location>
        <begin position="684"/>
        <end position="695"/>
    </location>
</feature>
<feature type="compositionally biased region" description="Basic and acidic residues" evidence="1">
    <location>
        <begin position="1"/>
        <end position="11"/>
    </location>
</feature>
<feature type="compositionally biased region" description="Gly residues" evidence="1">
    <location>
        <begin position="189"/>
        <end position="205"/>
    </location>
</feature>
<feature type="compositionally biased region" description="Low complexity" evidence="1">
    <location>
        <begin position="286"/>
        <end position="313"/>
    </location>
</feature>
<feature type="region of interest" description="Disordered" evidence="1">
    <location>
        <begin position="478"/>
        <end position="564"/>
    </location>
</feature>
<feature type="region of interest" description="Disordered" evidence="1">
    <location>
        <begin position="265"/>
        <end position="332"/>
    </location>
</feature>
<name>A0A835WE89_CHLIN</name>
<feature type="compositionally biased region" description="Low complexity" evidence="1">
    <location>
        <begin position="179"/>
        <end position="188"/>
    </location>
</feature>
<sequence>MIEDFRRREAGSKGLVDPEDEDGNEDEGEDKHDQQGDSGSDADDADADDGKEGEFQSVQRSAMSFTARMEVPPSRLGERCGTPAGTSSWRQLPGPGAREGSARGGGAQSGLFDEDVVGAARASSGRLDGSSGSFVSMGVGGPAAGGSSRACTPARPMSAARPRPAGTALSPTPRDSVNGASAASSCSGAAGGSASGGSVSGGGGAGAGTRNPALMLKMIEAAANSQAARRRGAAPGVAAAVGGPAGPRESQRSCPNLYIPMSLLDEPADTPAANGGATHRGGPGGALPTPTSPGAIGAAGAPAAPTASVPSSGSGSGLQQRAMTPGRAPSRLGLNIAGTAEEAGAPARGGTLNGYGSGGGGGGTSFVIPQQQPKAQSANNNAPCMGALTSLASGSGEATFLTDGDDGAAALSPVRRLRSIAAASPCAGAGSGGLSGLMGGLGSGGGSGVSGGVSGGSGGSRPVTPGTGALINAAEGWRTRQLSPGGRLLHAQATRSPSRRSVDVPHTTSAGPLSPVGMGGRITRGSASFDQGSRPGTPLGMPGGPAPTSLTTGRGGGGAAADSPFNSRIAPAAAAAEAGAAAGGAEPAWSGTVSSRSFTSMKNGVASPLFGRCSSPAAPFSGSSSMRAGLLQPLVTTDGSGGGLDPISEVVPESAATTLASHARVQPATPPTPSPAGRAAPLLVPHPPTAPPPQTSPGGAASPVGTSRRSLQARALLGSSPSGTFELRSDGSALQAAAAADAASGCSVYSAASDGMDVCGGGRAAADKAGSQELGPDTPCPTAGAHPSIMERLRGLFV</sequence>
<comment type="caution">
    <text evidence="2">The sequence shown here is derived from an EMBL/GenBank/DDBJ whole genome shotgun (WGS) entry which is preliminary data.</text>
</comment>
<accession>A0A835WE89</accession>
<organism evidence="2 3">
    <name type="scientific">Chlamydomonas incerta</name>
    <dbReference type="NCBI Taxonomy" id="51695"/>
    <lineage>
        <taxon>Eukaryota</taxon>
        <taxon>Viridiplantae</taxon>
        <taxon>Chlorophyta</taxon>
        <taxon>core chlorophytes</taxon>
        <taxon>Chlorophyceae</taxon>
        <taxon>CS clade</taxon>
        <taxon>Chlamydomonadales</taxon>
        <taxon>Chlamydomonadaceae</taxon>
        <taxon>Chlamydomonas</taxon>
    </lineage>
</organism>
<reference evidence="2" key="1">
    <citation type="journal article" date="2020" name="bioRxiv">
        <title>Comparative genomics of Chlamydomonas.</title>
        <authorList>
            <person name="Craig R.J."/>
            <person name="Hasan A.R."/>
            <person name="Ness R.W."/>
            <person name="Keightley P.D."/>
        </authorList>
    </citation>
    <scope>NUCLEOTIDE SEQUENCE</scope>
    <source>
        <strain evidence="2">SAG 7.73</strain>
    </source>
</reference>
<gene>
    <name evidence="2" type="ORF">HXX76_000385</name>
</gene>
<dbReference type="Proteomes" id="UP000650467">
    <property type="component" value="Unassembled WGS sequence"/>
</dbReference>
<dbReference type="EMBL" id="JAEHOC010000001">
    <property type="protein sequence ID" value="KAG2445781.1"/>
    <property type="molecule type" value="Genomic_DNA"/>
</dbReference>
<evidence type="ECO:0000313" key="2">
    <source>
        <dbReference type="EMBL" id="KAG2445781.1"/>
    </source>
</evidence>
<evidence type="ECO:0000313" key="3">
    <source>
        <dbReference type="Proteomes" id="UP000650467"/>
    </source>
</evidence>
<feature type="region of interest" description="Disordered" evidence="1">
    <location>
        <begin position="139"/>
        <end position="205"/>
    </location>
</feature>
<feature type="region of interest" description="Disordered" evidence="1">
    <location>
        <begin position="658"/>
        <end position="708"/>
    </location>
</feature>
<feature type="compositionally biased region" description="Acidic residues" evidence="1">
    <location>
        <begin position="17"/>
        <end position="28"/>
    </location>
</feature>
<proteinExistence type="predicted"/>
<dbReference type="OrthoDB" id="10654244at2759"/>
<evidence type="ECO:0000256" key="1">
    <source>
        <dbReference type="SAM" id="MobiDB-lite"/>
    </source>
</evidence>
<feature type="region of interest" description="Disordered" evidence="1">
    <location>
        <begin position="1"/>
        <end position="110"/>
    </location>
</feature>
<keyword evidence="3" id="KW-1185">Reference proteome</keyword>
<feature type="compositionally biased region" description="Low complexity" evidence="1">
    <location>
        <begin position="153"/>
        <end position="165"/>
    </location>
</feature>